<reference evidence="4" key="1">
    <citation type="submission" date="2009-08" db="EMBL/GenBank/DDBJ databases">
        <authorList>
            <person name="Gill J."/>
            <person name="Borman J."/>
            <person name="Shetty J."/>
            <person name="Hostetler J."/>
            <person name="Durkin S."/>
            <person name="Montgomery B."/>
        </authorList>
    </citation>
    <scope>NUCLEOTIDE SEQUENCE</scope>
    <source>
        <strain evidence="4">SK6536</strain>
        <plasmid evidence="4">SAP110B</plasmid>
    </source>
</reference>
<keyword evidence="4" id="KW-0614">Plasmid</keyword>
<name>D2JCS2_STAEP</name>
<feature type="domain" description="Plasmid replication protein origin binding" evidence="3">
    <location>
        <begin position="24"/>
        <end position="128"/>
    </location>
</feature>
<proteinExistence type="predicted"/>
<dbReference type="Pfam" id="PF01719">
    <property type="entry name" value="Rep_OBD"/>
    <property type="match status" value="1"/>
</dbReference>
<feature type="coiled-coil region" evidence="1">
    <location>
        <begin position="132"/>
        <end position="159"/>
    </location>
</feature>
<geneLocation type="plasmid" evidence="4">
    <name>SAP110B</name>
</geneLocation>
<dbReference type="Pfam" id="PF00910">
    <property type="entry name" value="RNA_helicase"/>
    <property type="match status" value="1"/>
</dbReference>
<feature type="domain" description="Helicase superfamily 3 single-stranded DNA/RNA virus" evidence="2">
    <location>
        <begin position="218"/>
        <end position="294"/>
    </location>
</feature>
<dbReference type="InterPro" id="IPR027417">
    <property type="entry name" value="P-loop_NTPase"/>
</dbReference>
<dbReference type="EMBL" id="GQ900466">
    <property type="protein sequence ID" value="ADA80397.1"/>
    <property type="molecule type" value="Genomic_DNA"/>
</dbReference>
<dbReference type="InterPro" id="IPR000605">
    <property type="entry name" value="Helicase_SF3_ssDNA/RNA_vir"/>
</dbReference>
<protein>
    <submittedName>
        <fullName evidence="4">Putative replication initiator protein</fullName>
    </submittedName>
</protein>
<accession>D2JCS2</accession>
<reference evidence="4" key="2">
    <citation type="submission" date="2009-12" db="EMBL/GenBank/DDBJ databases">
        <authorList>
            <person name="Summers A.O."/>
            <person name="Shearer J."/>
            <person name="Wireman J."/>
        </authorList>
    </citation>
    <scope>NUCLEOTIDE SEQUENCE</scope>
    <source>
        <strain evidence="4">SK6536</strain>
        <plasmid evidence="4">SAP110B</plasmid>
    </source>
</reference>
<organism evidence="4">
    <name type="scientific">Staphylococcus epidermidis</name>
    <dbReference type="NCBI Taxonomy" id="1282"/>
    <lineage>
        <taxon>Bacteria</taxon>
        <taxon>Bacillati</taxon>
        <taxon>Bacillota</taxon>
        <taxon>Bacilli</taxon>
        <taxon>Bacillales</taxon>
        <taxon>Staphylococcaceae</taxon>
        <taxon>Staphylococcus</taxon>
    </lineage>
</organism>
<gene>
    <name evidence="4" type="ORF">SAP110B_007</name>
</gene>
<evidence type="ECO:0000313" key="4">
    <source>
        <dbReference type="EMBL" id="ADA80397.1"/>
    </source>
</evidence>
<sequence length="381" mass="45265">MTTSKRRITKFMYTQQLKYLNLSIEQLKNNLENDAYIQDFAMINHNKDLDENNQNVAEHLHVFIKLNQQKTIDYVADLVDDKAQYIEFFDKSNKSRNEQNGYLYLLHKTKSAEHKHQYSVDDLIVKDGSNIKEKINRWIEDYENNLKKYQSKRRKTVVQSILNDYADRIIDEKELKDSLTNLELAKNKKLINDIKQVLIEFDFQTYLEQERYKNKQVVWIFGKSSTGKSMMSQLLAKDYISDINDIYVTSSNRDPFEDYQNQKVLIIEEFRNETNIGTNELLQLLDKTNGQVRVGSRYSNKKIMADLIIINTIYEPKYFMNFDEPIYQLLRRIDKLVKLDNQKIETLEYDSKKDDFNVIKSIANNVENMTLKKILGDDFKL</sequence>
<keyword evidence="1" id="KW-0175">Coiled coil</keyword>
<evidence type="ECO:0000259" key="2">
    <source>
        <dbReference type="Pfam" id="PF00910"/>
    </source>
</evidence>
<dbReference type="Gene3D" id="3.40.50.300">
    <property type="entry name" value="P-loop containing nucleotide triphosphate hydrolases"/>
    <property type="match status" value="1"/>
</dbReference>
<dbReference type="GO" id="GO:0003724">
    <property type="term" value="F:RNA helicase activity"/>
    <property type="evidence" value="ECO:0007669"/>
    <property type="project" value="InterPro"/>
</dbReference>
<dbReference type="SUPFAM" id="SSF52540">
    <property type="entry name" value="P-loop containing nucleoside triphosphate hydrolases"/>
    <property type="match status" value="1"/>
</dbReference>
<dbReference type="GO" id="GO:0003723">
    <property type="term" value="F:RNA binding"/>
    <property type="evidence" value="ECO:0007669"/>
    <property type="project" value="InterPro"/>
</dbReference>
<dbReference type="InterPro" id="IPR002631">
    <property type="entry name" value="Plasmid_rep_OBD"/>
</dbReference>
<dbReference type="AlphaFoldDB" id="D2JCS2"/>
<evidence type="ECO:0000259" key="3">
    <source>
        <dbReference type="Pfam" id="PF01719"/>
    </source>
</evidence>
<dbReference type="Gene3D" id="3.40.1310.30">
    <property type="match status" value="1"/>
</dbReference>
<evidence type="ECO:0000256" key="1">
    <source>
        <dbReference type="SAM" id="Coils"/>
    </source>
</evidence>